<evidence type="ECO:0000256" key="2">
    <source>
        <dbReference type="SAM" id="Phobius"/>
    </source>
</evidence>
<evidence type="ECO:0000313" key="5">
    <source>
        <dbReference type="EMBL" id="MFC5367051.1"/>
    </source>
</evidence>
<feature type="transmembrane region" description="Helical" evidence="2">
    <location>
        <begin position="86"/>
        <end position="105"/>
    </location>
</feature>
<evidence type="ECO:0000259" key="3">
    <source>
        <dbReference type="Pfam" id="PF23600"/>
    </source>
</evidence>
<dbReference type="InterPro" id="IPR055563">
    <property type="entry name" value="CdpA_N"/>
</dbReference>
<keyword evidence="2" id="KW-0812">Transmembrane</keyword>
<dbReference type="Pfam" id="PF23600">
    <property type="entry name" value="CdpA_N"/>
    <property type="match status" value="1"/>
</dbReference>
<evidence type="ECO:0000313" key="6">
    <source>
        <dbReference type="Proteomes" id="UP001596201"/>
    </source>
</evidence>
<dbReference type="EMBL" id="JBHSKX010000001">
    <property type="protein sequence ID" value="MFC5367051.1"/>
    <property type="molecule type" value="Genomic_DNA"/>
</dbReference>
<dbReference type="InterPro" id="IPR055564">
    <property type="entry name" value="CdpA_C"/>
</dbReference>
<feature type="region of interest" description="Disordered" evidence="1">
    <location>
        <begin position="186"/>
        <end position="247"/>
    </location>
</feature>
<feature type="transmembrane region" description="Helical" evidence="2">
    <location>
        <begin position="125"/>
        <end position="145"/>
    </location>
</feature>
<protein>
    <submittedName>
        <fullName evidence="5">Ribonuclease BN</fullName>
    </submittedName>
</protein>
<proteinExistence type="predicted"/>
<feature type="domain" description="Cell division protein A N-terminal" evidence="3">
    <location>
        <begin position="2"/>
        <end position="151"/>
    </location>
</feature>
<feature type="transmembrane region" description="Helical" evidence="2">
    <location>
        <begin position="53"/>
        <end position="74"/>
    </location>
</feature>
<sequence>MTSLSEAYGGNVGSATSLRRLYLGGALFGLGTLLVLVGIVVTTTDLLIEGLTAARRIGGILAGVGVPAAFLGVLTVLPASRRTRAAAVIGATIAVLGVALFAHAYPCQWSGSNCGTANLTLPTVGLYFLGTVTTIWCLFVGIATFKRRNDPGGTARLEVVRQGETVVVEREDSGFGGFGGVGLFGQEPDGEVETQTGSPASDGGSTTQDLSSPLDQSGDTHDRMAPTTDDAEVMRSGAAGDAAERPDVTDRYCGNCDHFQYVRTDDGIQPYCGAHDELMDDMEACRDWQARGGN</sequence>
<feature type="transmembrane region" description="Helical" evidence="2">
    <location>
        <begin position="21"/>
        <end position="41"/>
    </location>
</feature>
<accession>A0ABD5RAK8</accession>
<feature type="compositionally biased region" description="Polar residues" evidence="1">
    <location>
        <begin position="193"/>
        <end position="217"/>
    </location>
</feature>
<reference evidence="5 6" key="1">
    <citation type="journal article" date="2019" name="Int. J. Syst. Evol. Microbiol.">
        <title>The Global Catalogue of Microorganisms (GCM) 10K type strain sequencing project: providing services to taxonomists for standard genome sequencing and annotation.</title>
        <authorList>
            <consortium name="The Broad Institute Genomics Platform"/>
            <consortium name="The Broad Institute Genome Sequencing Center for Infectious Disease"/>
            <person name="Wu L."/>
            <person name="Ma J."/>
        </authorList>
    </citation>
    <scope>NUCLEOTIDE SEQUENCE [LARGE SCALE GENOMIC DNA]</scope>
    <source>
        <strain evidence="5 6">CGMCC 1.12237</strain>
    </source>
</reference>
<evidence type="ECO:0000256" key="1">
    <source>
        <dbReference type="SAM" id="MobiDB-lite"/>
    </source>
</evidence>
<name>A0ABD5RAK8_9EURY</name>
<gene>
    <name evidence="5" type="ORF">ACFPJ5_08865</name>
</gene>
<comment type="caution">
    <text evidence="5">The sequence shown here is derived from an EMBL/GenBank/DDBJ whole genome shotgun (WGS) entry which is preliminary data.</text>
</comment>
<dbReference type="Pfam" id="PF23601">
    <property type="entry name" value="CdpA_C"/>
    <property type="match status" value="1"/>
</dbReference>
<dbReference type="Proteomes" id="UP001596201">
    <property type="component" value="Unassembled WGS sequence"/>
</dbReference>
<dbReference type="AlphaFoldDB" id="A0ABD5RAK8"/>
<keyword evidence="6" id="KW-1185">Reference proteome</keyword>
<keyword evidence="2" id="KW-0472">Membrane</keyword>
<feature type="domain" description="Cell division protein A C-terminal" evidence="4">
    <location>
        <begin position="250"/>
        <end position="291"/>
    </location>
</feature>
<organism evidence="5 6">
    <name type="scientific">Salinirubrum litoreum</name>
    <dbReference type="NCBI Taxonomy" id="1126234"/>
    <lineage>
        <taxon>Archaea</taxon>
        <taxon>Methanobacteriati</taxon>
        <taxon>Methanobacteriota</taxon>
        <taxon>Stenosarchaea group</taxon>
        <taxon>Halobacteria</taxon>
        <taxon>Halobacteriales</taxon>
        <taxon>Haloferacaceae</taxon>
        <taxon>Salinirubrum</taxon>
    </lineage>
</organism>
<keyword evidence="2" id="KW-1133">Transmembrane helix</keyword>
<dbReference type="RefSeq" id="WP_227231546.1">
    <property type="nucleotide sequence ID" value="NZ_JAJCVJ010000004.1"/>
</dbReference>
<evidence type="ECO:0000259" key="4">
    <source>
        <dbReference type="Pfam" id="PF23601"/>
    </source>
</evidence>